<dbReference type="RefSeq" id="WP_036547946.1">
    <property type="nucleotide sequence ID" value="NZ_JBKBNO010000002.1"/>
</dbReference>
<reference evidence="2 3" key="1">
    <citation type="journal article" date="2005" name="Int. J. Syst. Evol. Microbiol.">
        <title>Nitrincola lacisaponensis gen. nov., sp. nov., a novel alkaliphilic bacterium isolated from an alkaline, saline lake.</title>
        <authorList>
            <person name="Dimitriu P.A."/>
            <person name="Shukla S.K."/>
            <person name="Conradt J."/>
            <person name="Marquez M.C."/>
            <person name="Ventosa A."/>
            <person name="Maglia A."/>
            <person name="Peyton B.M."/>
            <person name="Pinkart H.C."/>
            <person name="Mormile M.R."/>
        </authorList>
    </citation>
    <scope>NUCLEOTIDE SEQUENCE [LARGE SCALE GENOMIC DNA]</scope>
    <source>
        <strain evidence="2 3">4CA</strain>
    </source>
</reference>
<dbReference type="STRING" id="267850.ADINL_2305"/>
<evidence type="ECO:0000313" key="2">
    <source>
        <dbReference type="EMBL" id="KDE39176.1"/>
    </source>
</evidence>
<dbReference type="EMBL" id="JMSZ01000032">
    <property type="protein sequence ID" value="KDE39176.1"/>
    <property type="molecule type" value="Genomic_DNA"/>
</dbReference>
<sequence length="128" mass="15082">MDKFLVADQKFDLQQNFRRALKCQEQLSNAKEAVKEAKRSRVWIVALILIIFAMGSSFFLGASAALFAHYFYRLIRAWYAVSRAEESLEENERWFSSKGLKLEGRVLYFREDSLLENPLDPFDDELYR</sequence>
<comment type="caution">
    <text evidence="2">The sequence shown here is derived from an EMBL/GenBank/DDBJ whole genome shotgun (WGS) entry which is preliminary data.</text>
</comment>
<keyword evidence="1" id="KW-1133">Transmembrane helix</keyword>
<name>A0A063Y326_9GAMM</name>
<proteinExistence type="predicted"/>
<dbReference type="AlphaFoldDB" id="A0A063Y326"/>
<organism evidence="2 3">
    <name type="scientific">Nitrincola lacisaponensis</name>
    <dbReference type="NCBI Taxonomy" id="267850"/>
    <lineage>
        <taxon>Bacteria</taxon>
        <taxon>Pseudomonadati</taxon>
        <taxon>Pseudomonadota</taxon>
        <taxon>Gammaproteobacteria</taxon>
        <taxon>Oceanospirillales</taxon>
        <taxon>Oceanospirillaceae</taxon>
        <taxon>Nitrincola</taxon>
    </lineage>
</organism>
<protein>
    <submittedName>
        <fullName evidence="2">Uncharacterized protein</fullName>
    </submittedName>
</protein>
<keyword evidence="1" id="KW-0812">Transmembrane</keyword>
<evidence type="ECO:0000313" key="3">
    <source>
        <dbReference type="Proteomes" id="UP000027318"/>
    </source>
</evidence>
<gene>
    <name evidence="2" type="ORF">ADINL_2305</name>
</gene>
<feature type="transmembrane region" description="Helical" evidence="1">
    <location>
        <begin position="42"/>
        <end position="68"/>
    </location>
</feature>
<evidence type="ECO:0000256" key="1">
    <source>
        <dbReference type="SAM" id="Phobius"/>
    </source>
</evidence>
<keyword evidence="1" id="KW-0472">Membrane</keyword>
<dbReference type="Proteomes" id="UP000027318">
    <property type="component" value="Unassembled WGS sequence"/>
</dbReference>
<keyword evidence="3" id="KW-1185">Reference proteome</keyword>
<dbReference type="OrthoDB" id="6089249at2"/>
<accession>A0A063Y326</accession>